<name>A0A168MTV4_MUCCL</name>
<keyword evidence="5" id="KW-0732">Signal</keyword>
<evidence type="ECO:0000256" key="2">
    <source>
        <dbReference type="ARBA" id="ARBA00007904"/>
    </source>
</evidence>
<evidence type="ECO:0000256" key="6">
    <source>
        <dbReference type="ARBA" id="ARBA00022824"/>
    </source>
</evidence>
<feature type="domain" description="ER membrane protein complex subunit 1 C-terminal" evidence="11">
    <location>
        <begin position="28"/>
        <end position="126"/>
    </location>
</feature>
<gene>
    <name evidence="12" type="ORF">MUCCIDRAFT_36165</name>
</gene>
<comment type="subcellular location">
    <subcellularLocation>
        <location evidence="1">Endoplasmic reticulum membrane</location>
        <topology evidence="1">Single-pass type I membrane protein</topology>
    </subcellularLocation>
</comment>
<dbReference type="VEuPathDB" id="FungiDB:MUCCIDRAFT_36165"/>
<keyword evidence="9" id="KW-0325">Glycoprotein</keyword>
<dbReference type="InterPro" id="IPR026895">
    <property type="entry name" value="EMC1"/>
</dbReference>
<dbReference type="PANTHER" id="PTHR21573">
    <property type="entry name" value="ER MEMBRANE PROTEIN COMPLEX SUBUNIT 1"/>
    <property type="match status" value="1"/>
</dbReference>
<keyword evidence="4 10" id="KW-0812">Transmembrane</keyword>
<proteinExistence type="inferred from homology"/>
<evidence type="ECO:0000256" key="8">
    <source>
        <dbReference type="ARBA" id="ARBA00023136"/>
    </source>
</evidence>
<dbReference type="OrthoDB" id="28092at2759"/>
<dbReference type="Pfam" id="PF07774">
    <property type="entry name" value="EMC1_C"/>
    <property type="match status" value="1"/>
</dbReference>
<protein>
    <recommendedName>
        <fullName evidence="3">ER membrane protein complex subunit 1</fullName>
    </recommendedName>
</protein>
<accession>A0A168MTV4</accession>
<sequence length="127" mass="14156">AFAFPYPVTAMGVTITRNGISTKDILFEQLFPYSPIPDEKRLFLTYGLDVVGVKSIITSPSLLESTALVFAYGIDTFFTRSSPSKQFDVLSEDFSKTQLLLTITGLVVGIWVTGPMVRRKRVNALWK</sequence>
<keyword evidence="13" id="KW-1185">Reference proteome</keyword>
<feature type="transmembrane region" description="Helical" evidence="10">
    <location>
        <begin position="99"/>
        <end position="117"/>
    </location>
</feature>
<keyword evidence="6" id="KW-0256">Endoplasmic reticulum</keyword>
<evidence type="ECO:0000256" key="4">
    <source>
        <dbReference type="ARBA" id="ARBA00022692"/>
    </source>
</evidence>
<keyword evidence="8 10" id="KW-0472">Membrane</keyword>
<dbReference type="STRING" id="747725.A0A168MTV4"/>
<evidence type="ECO:0000256" key="5">
    <source>
        <dbReference type="ARBA" id="ARBA00022729"/>
    </source>
</evidence>
<dbReference type="EMBL" id="AMYB01000003">
    <property type="protein sequence ID" value="OAD05358.1"/>
    <property type="molecule type" value="Genomic_DNA"/>
</dbReference>
<dbReference type="GO" id="GO:0034975">
    <property type="term" value="P:protein folding in endoplasmic reticulum"/>
    <property type="evidence" value="ECO:0007669"/>
    <property type="project" value="TreeGrafter"/>
</dbReference>
<evidence type="ECO:0000256" key="1">
    <source>
        <dbReference type="ARBA" id="ARBA00004115"/>
    </source>
</evidence>
<dbReference type="PANTHER" id="PTHR21573:SF0">
    <property type="entry name" value="ER MEMBRANE PROTEIN COMPLEX SUBUNIT 1"/>
    <property type="match status" value="1"/>
</dbReference>
<feature type="non-terminal residue" evidence="12">
    <location>
        <position position="1"/>
    </location>
</feature>
<evidence type="ECO:0000256" key="7">
    <source>
        <dbReference type="ARBA" id="ARBA00022989"/>
    </source>
</evidence>
<dbReference type="InterPro" id="IPR011678">
    <property type="entry name" value="EMC1_C"/>
</dbReference>
<comment type="similarity">
    <text evidence="2">Belongs to the EMC1 family.</text>
</comment>
<evidence type="ECO:0000313" key="13">
    <source>
        <dbReference type="Proteomes" id="UP000077051"/>
    </source>
</evidence>
<dbReference type="GO" id="GO:0072546">
    <property type="term" value="C:EMC complex"/>
    <property type="evidence" value="ECO:0007669"/>
    <property type="project" value="InterPro"/>
</dbReference>
<evidence type="ECO:0000256" key="9">
    <source>
        <dbReference type="ARBA" id="ARBA00023180"/>
    </source>
</evidence>
<reference evidence="12 13" key="1">
    <citation type="submission" date="2015-06" db="EMBL/GenBank/DDBJ databases">
        <title>Expansion of signal transduction pathways in fungi by whole-genome duplication.</title>
        <authorList>
            <consortium name="DOE Joint Genome Institute"/>
            <person name="Corrochano L.M."/>
            <person name="Kuo A."/>
            <person name="Marcet-Houben M."/>
            <person name="Polaino S."/>
            <person name="Salamov A."/>
            <person name="Villalobos J.M."/>
            <person name="Alvarez M.I."/>
            <person name="Avalos J."/>
            <person name="Benito E.P."/>
            <person name="Benoit I."/>
            <person name="Burger G."/>
            <person name="Camino L.P."/>
            <person name="Canovas D."/>
            <person name="Cerda-Olmedo E."/>
            <person name="Cheng J.-F."/>
            <person name="Dominguez A."/>
            <person name="Elias M."/>
            <person name="Eslava A.P."/>
            <person name="Glaser F."/>
            <person name="Grimwood J."/>
            <person name="Gutierrez G."/>
            <person name="Heitman J."/>
            <person name="Henrissat B."/>
            <person name="Iturriaga E.A."/>
            <person name="Lang B.F."/>
            <person name="Lavin J.L."/>
            <person name="Lee S."/>
            <person name="Li W."/>
            <person name="Lindquist E."/>
            <person name="Lopez-Garcia S."/>
            <person name="Luque E.M."/>
            <person name="Marcos A.T."/>
            <person name="Martin J."/>
            <person name="Mccluskey K."/>
            <person name="Medina H.R."/>
            <person name="Miralles-Duran A."/>
            <person name="Miyazaki A."/>
            <person name="Munoz-Torres E."/>
            <person name="Oguiza J.A."/>
            <person name="Ohm R."/>
            <person name="Olmedo M."/>
            <person name="Orejas M."/>
            <person name="Ortiz-Castellanos L."/>
            <person name="Pisabarro A.G."/>
            <person name="Rodriguez-Romero J."/>
            <person name="Ruiz-Herrera J."/>
            <person name="Ruiz-Vazquez R."/>
            <person name="Sanz C."/>
            <person name="Schackwitz W."/>
            <person name="Schmutz J."/>
            <person name="Shahriari M."/>
            <person name="Shelest E."/>
            <person name="Silva-Franco F."/>
            <person name="Soanes D."/>
            <person name="Syed K."/>
            <person name="Tagua V.G."/>
            <person name="Talbot N.J."/>
            <person name="Thon M."/>
            <person name="De Vries R.P."/>
            <person name="Wiebenga A."/>
            <person name="Yadav J.S."/>
            <person name="Braun E.L."/>
            <person name="Baker S."/>
            <person name="Garre V."/>
            <person name="Horwitz B."/>
            <person name="Torres-Martinez S."/>
            <person name="Idnurm A."/>
            <person name="Herrera-Estrella A."/>
            <person name="Gabaldon T."/>
            <person name="Grigoriev I.V."/>
        </authorList>
    </citation>
    <scope>NUCLEOTIDE SEQUENCE [LARGE SCALE GENOMIC DNA]</scope>
    <source>
        <strain evidence="12 13">CBS 277.49</strain>
    </source>
</reference>
<evidence type="ECO:0000313" key="12">
    <source>
        <dbReference type="EMBL" id="OAD05358.1"/>
    </source>
</evidence>
<comment type="caution">
    <text evidence="12">The sequence shown here is derived from an EMBL/GenBank/DDBJ whole genome shotgun (WGS) entry which is preliminary data.</text>
</comment>
<dbReference type="AlphaFoldDB" id="A0A168MTV4"/>
<keyword evidence="7 10" id="KW-1133">Transmembrane helix</keyword>
<evidence type="ECO:0000259" key="11">
    <source>
        <dbReference type="Pfam" id="PF07774"/>
    </source>
</evidence>
<evidence type="ECO:0000256" key="3">
    <source>
        <dbReference type="ARBA" id="ARBA00020824"/>
    </source>
</evidence>
<organism evidence="12 13">
    <name type="scientific">Mucor lusitanicus CBS 277.49</name>
    <dbReference type="NCBI Taxonomy" id="747725"/>
    <lineage>
        <taxon>Eukaryota</taxon>
        <taxon>Fungi</taxon>
        <taxon>Fungi incertae sedis</taxon>
        <taxon>Mucoromycota</taxon>
        <taxon>Mucoromycotina</taxon>
        <taxon>Mucoromycetes</taxon>
        <taxon>Mucorales</taxon>
        <taxon>Mucorineae</taxon>
        <taxon>Mucoraceae</taxon>
        <taxon>Mucor</taxon>
    </lineage>
</organism>
<evidence type="ECO:0000256" key="10">
    <source>
        <dbReference type="SAM" id="Phobius"/>
    </source>
</evidence>
<dbReference type="Proteomes" id="UP000077051">
    <property type="component" value="Unassembled WGS sequence"/>
</dbReference>